<feature type="transmembrane region" description="Helical" evidence="15">
    <location>
        <begin position="154"/>
        <end position="175"/>
    </location>
</feature>
<dbReference type="Pfam" id="PF00367">
    <property type="entry name" value="PTS_EIIB"/>
    <property type="match status" value="1"/>
</dbReference>
<evidence type="ECO:0000256" key="13">
    <source>
        <dbReference type="ARBA" id="ARBA00048931"/>
    </source>
</evidence>
<evidence type="ECO:0000259" key="17">
    <source>
        <dbReference type="PROSITE" id="PS51098"/>
    </source>
</evidence>
<evidence type="ECO:0000256" key="2">
    <source>
        <dbReference type="ARBA" id="ARBA00022448"/>
    </source>
</evidence>
<dbReference type="InterPro" id="IPR010973">
    <property type="entry name" value="PTS_IIBC_sucr"/>
</dbReference>
<evidence type="ECO:0000256" key="15">
    <source>
        <dbReference type="SAM" id="Phobius"/>
    </source>
</evidence>
<dbReference type="InterPro" id="IPR036878">
    <property type="entry name" value="Glu_permease_IIB"/>
</dbReference>
<dbReference type="PANTHER" id="PTHR30175">
    <property type="entry name" value="PHOSPHOTRANSFERASE SYSTEM TRANSPORT PROTEIN"/>
    <property type="match status" value="1"/>
</dbReference>
<dbReference type="FunFam" id="2.70.70.10:FF:000001">
    <property type="entry name" value="PTS system glucose-specific IIA component"/>
    <property type="match status" value="1"/>
</dbReference>
<dbReference type="CDD" id="cd00212">
    <property type="entry name" value="PTS_IIB_glc"/>
    <property type="match status" value="1"/>
</dbReference>
<gene>
    <name evidence="19" type="ORF">FRX94_07585</name>
</gene>
<dbReference type="InterPro" id="IPR001127">
    <property type="entry name" value="PTS_EIIA_1_perm"/>
</dbReference>
<dbReference type="GO" id="GO:0015771">
    <property type="term" value="P:trehalose transport"/>
    <property type="evidence" value="ECO:0007669"/>
    <property type="project" value="TreeGrafter"/>
</dbReference>
<proteinExistence type="predicted"/>
<comment type="caution">
    <text evidence="19">The sequence shown here is derived from an EMBL/GenBank/DDBJ whole genome shotgun (WGS) entry which is preliminary data.</text>
</comment>
<protein>
    <recommendedName>
        <fullName evidence="11">protein-N(pi)-phosphohistidine--sucrose phosphotransferase</fullName>
        <ecNumber evidence="11">2.7.1.211</ecNumber>
    </recommendedName>
</protein>
<keyword evidence="7 15" id="KW-0812">Transmembrane</keyword>
<dbReference type="PROSITE" id="PS51098">
    <property type="entry name" value="PTS_EIIB_TYPE_1"/>
    <property type="match status" value="1"/>
</dbReference>
<dbReference type="PROSITE" id="PS01035">
    <property type="entry name" value="PTS_EIIB_TYPE_1_CYS"/>
    <property type="match status" value="1"/>
</dbReference>
<feature type="domain" description="PTS EIIB type-1" evidence="17">
    <location>
        <begin position="4"/>
        <end position="87"/>
    </location>
</feature>
<dbReference type="GO" id="GO:0016301">
    <property type="term" value="F:kinase activity"/>
    <property type="evidence" value="ECO:0007669"/>
    <property type="project" value="UniProtKB-KW"/>
</dbReference>
<feature type="transmembrane region" description="Helical" evidence="15">
    <location>
        <begin position="301"/>
        <end position="319"/>
    </location>
</feature>
<dbReference type="InterPro" id="IPR018113">
    <property type="entry name" value="PTrfase_EIIB_Cys"/>
</dbReference>
<evidence type="ECO:0000256" key="6">
    <source>
        <dbReference type="ARBA" id="ARBA00022683"/>
    </source>
</evidence>
<keyword evidence="9 15" id="KW-1133">Transmembrane helix</keyword>
<dbReference type="Pfam" id="PF02378">
    <property type="entry name" value="PTS_EIIC"/>
    <property type="match status" value="1"/>
</dbReference>
<dbReference type="InterPro" id="IPR050558">
    <property type="entry name" value="PTS_Sugar-Specific_Components"/>
</dbReference>
<evidence type="ECO:0000259" key="16">
    <source>
        <dbReference type="PROSITE" id="PS51093"/>
    </source>
</evidence>
<feature type="transmembrane region" description="Helical" evidence="15">
    <location>
        <begin position="227"/>
        <end position="247"/>
    </location>
</feature>
<dbReference type="Gene3D" id="2.70.70.10">
    <property type="entry name" value="Glucose Permease (Domain IIA)"/>
    <property type="match status" value="1"/>
</dbReference>
<reference evidence="19 20" key="1">
    <citation type="submission" date="2019-08" db="EMBL/GenBank/DDBJ databases">
        <authorList>
            <person name="Lei W."/>
        </authorList>
    </citation>
    <scope>NUCLEOTIDE SEQUENCE [LARGE SCALE GENOMIC DNA]</scope>
    <source>
        <strain evidence="19 20">CCUG 58627</strain>
    </source>
</reference>
<feature type="domain" description="PTS EIIC type-1" evidence="18">
    <location>
        <begin position="120"/>
        <end position="476"/>
    </location>
</feature>
<dbReference type="GO" id="GO:0090589">
    <property type="term" value="F:protein-phosphocysteine-trehalose phosphotransferase system transporter activity"/>
    <property type="evidence" value="ECO:0007669"/>
    <property type="project" value="TreeGrafter"/>
</dbReference>
<keyword evidence="5" id="KW-0808">Transferase</keyword>
<evidence type="ECO:0000256" key="14">
    <source>
        <dbReference type="PROSITE-ProRule" id="PRU00421"/>
    </source>
</evidence>
<dbReference type="InterPro" id="IPR001996">
    <property type="entry name" value="PTS_IIB_1"/>
</dbReference>
<dbReference type="EC" id="2.7.1.211" evidence="11"/>
<evidence type="ECO:0000256" key="5">
    <source>
        <dbReference type="ARBA" id="ARBA00022679"/>
    </source>
</evidence>
<evidence type="ECO:0000256" key="9">
    <source>
        <dbReference type="ARBA" id="ARBA00022989"/>
    </source>
</evidence>
<feature type="transmembrane region" description="Helical" evidence="15">
    <location>
        <begin position="187"/>
        <end position="207"/>
    </location>
</feature>
<sequence>MNHADVAHRMLQALGGESNIKAAAHCATRMRLVIDDEALIDQAALDDDPDLKGTFSAGGMYQIIVGPGDVDLVYDEFIKLTGNKTVSTEELKDVAAQTGNPVSRAIKVLADIFVPLIPILVGGGLLMALNNILTAENLFGPDALITQFPAITDFAAMINLLASAPFAFLPVLVGFTATKRFGGNEYLGAGIAMAMVFPSLVNGYEVAETIAEGKMEYWNLFGLDVAQAGYQGTVLPVLLVAWILAQVEKFLHKRLSGTVDFLVTPVLTLLITGFATFIAVGPAMRWLGDTIAYGLQGLYDFAGPIGGFLFGLVYSMIVITGLHQSFPPIELQLFAVGGSFIFATASVANVAQGAATLAVGMTTRDEKLRGLATASGLSACFGITEPAIFGVNLRLRWPFYIAMGVGAITGAMIALFKVKAVALGAAGFIGFVSIKASDIPLFLVCVATSFVLSFGASYAYALYLRRKQPVVPEALKPEPLTAEPEHQDPAKLSSPLTGELVPLASVSDPMFAEGKLGPGFAVIPSEGVLRAPASGKVKVAFPTGHAVAISTDDGVEVLMHIGFDTVKLEGKGFDMKVKKGDVVKEGDVLVEFDIDVIRASDLDPTTPIVISNHRKRGRVDTDAAPGPITAGTHVATVHPKELVGTN</sequence>
<dbReference type="AlphaFoldDB" id="A0A5C5UH39"/>
<feature type="transmembrane region" description="Helical" evidence="15">
    <location>
        <begin position="439"/>
        <end position="463"/>
    </location>
</feature>
<evidence type="ECO:0000256" key="3">
    <source>
        <dbReference type="ARBA" id="ARBA00022475"/>
    </source>
</evidence>
<keyword evidence="10 15" id="KW-0472">Membrane</keyword>
<evidence type="ECO:0000256" key="7">
    <source>
        <dbReference type="ARBA" id="ARBA00022692"/>
    </source>
</evidence>
<feature type="transmembrane region" description="Helical" evidence="15">
    <location>
        <begin position="400"/>
        <end position="433"/>
    </location>
</feature>
<dbReference type="Gene3D" id="3.30.1360.60">
    <property type="entry name" value="Glucose permease domain IIB"/>
    <property type="match status" value="1"/>
</dbReference>
<evidence type="ECO:0000256" key="1">
    <source>
        <dbReference type="ARBA" id="ARBA00004651"/>
    </source>
</evidence>
<evidence type="ECO:0000313" key="20">
    <source>
        <dbReference type="Proteomes" id="UP000320791"/>
    </source>
</evidence>
<name>A0A5C5UH39_9CORY</name>
<dbReference type="PROSITE" id="PS51103">
    <property type="entry name" value="PTS_EIIC_TYPE_1"/>
    <property type="match status" value="1"/>
</dbReference>
<evidence type="ECO:0000256" key="4">
    <source>
        <dbReference type="ARBA" id="ARBA00022597"/>
    </source>
</evidence>
<dbReference type="OrthoDB" id="9797715at2"/>
<evidence type="ECO:0000256" key="10">
    <source>
        <dbReference type="ARBA" id="ARBA00023136"/>
    </source>
</evidence>
<feature type="active site" description="Phosphocysteine intermediate; for EIIB activity" evidence="14">
    <location>
        <position position="26"/>
    </location>
</feature>
<keyword evidence="2" id="KW-0813">Transport</keyword>
<dbReference type="GO" id="GO:0009401">
    <property type="term" value="P:phosphoenolpyruvate-dependent sugar phosphotransferase system"/>
    <property type="evidence" value="ECO:0007669"/>
    <property type="project" value="UniProtKB-KW"/>
</dbReference>
<dbReference type="Pfam" id="PF00358">
    <property type="entry name" value="PTS_EIIA_1"/>
    <property type="match status" value="1"/>
</dbReference>
<dbReference type="PROSITE" id="PS00371">
    <property type="entry name" value="PTS_EIIA_TYPE_1_HIS"/>
    <property type="match status" value="1"/>
</dbReference>
<feature type="domain" description="PTS EIIA type-1" evidence="16">
    <location>
        <begin position="508"/>
        <end position="612"/>
    </location>
</feature>
<dbReference type="GO" id="GO:0008982">
    <property type="term" value="F:protein-N(PI)-phosphohistidine-sugar phosphotransferase activity"/>
    <property type="evidence" value="ECO:0007669"/>
    <property type="project" value="InterPro"/>
</dbReference>
<comment type="catalytic activity">
    <reaction evidence="13">
        <text>N(pros)-phospho-L-histidyl-[protein](out) + sucrose = sucrose 6(G)-phosphate(in) + L-histidyl-[protein]</text>
        <dbReference type="Rhea" id="RHEA:49236"/>
        <dbReference type="Rhea" id="RHEA-COMP:9745"/>
        <dbReference type="Rhea" id="RHEA-COMP:9746"/>
        <dbReference type="ChEBI" id="CHEBI:17992"/>
        <dbReference type="ChEBI" id="CHEBI:29979"/>
        <dbReference type="ChEBI" id="CHEBI:64837"/>
        <dbReference type="ChEBI" id="CHEBI:91002"/>
        <dbReference type="EC" id="2.7.1.211"/>
    </reaction>
</comment>
<evidence type="ECO:0000313" key="19">
    <source>
        <dbReference type="EMBL" id="TWT24993.1"/>
    </source>
</evidence>
<comment type="function">
    <text evidence="12">The phosphoenolpyruvate-dependent sugar phosphotransferase system (sugar PTS), a major carbohydrate active transport system, catalyzes the phosphorylation of incoming sugar substrates concomitantly with their translocation across the cell membrane. This system is involved in sucrose transport.</text>
</comment>
<feature type="transmembrane region" description="Helical" evidence="15">
    <location>
        <begin position="112"/>
        <end position="134"/>
    </location>
</feature>
<keyword evidence="4" id="KW-0762">Sugar transport</keyword>
<comment type="subcellular location">
    <subcellularLocation>
        <location evidence="1">Cell membrane</location>
        <topology evidence="1">Multi-pass membrane protein</topology>
    </subcellularLocation>
</comment>
<dbReference type="InterPro" id="IPR003352">
    <property type="entry name" value="PTS_EIIC"/>
</dbReference>
<dbReference type="PANTHER" id="PTHR30175:SF4">
    <property type="entry name" value="PTS SYSTEM TREHALOSE-SPECIFIC EIIBC COMPONENT"/>
    <property type="match status" value="1"/>
</dbReference>
<keyword evidence="20" id="KW-1185">Reference proteome</keyword>
<organism evidence="19 20">
    <name type="scientific">Corynebacterium canis</name>
    <dbReference type="NCBI Taxonomy" id="679663"/>
    <lineage>
        <taxon>Bacteria</taxon>
        <taxon>Bacillati</taxon>
        <taxon>Actinomycetota</taxon>
        <taxon>Actinomycetes</taxon>
        <taxon>Mycobacteriales</taxon>
        <taxon>Corynebacteriaceae</taxon>
        <taxon>Corynebacterium</taxon>
    </lineage>
</organism>
<dbReference type="InterPro" id="IPR013013">
    <property type="entry name" value="PTS_EIIC_1"/>
</dbReference>
<keyword evidence="8" id="KW-0418">Kinase</keyword>
<dbReference type="NCBIfam" id="TIGR01996">
    <property type="entry name" value="PTS-II-BC-sucr"/>
    <property type="match status" value="1"/>
</dbReference>
<dbReference type="Proteomes" id="UP000320791">
    <property type="component" value="Unassembled WGS sequence"/>
</dbReference>
<evidence type="ECO:0000256" key="11">
    <source>
        <dbReference type="ARBA" id="ARBA00044053"/>
    </source>
</evidence>
<accession>A0A5C5UH39</accession>
<dbReference type="NCBIfam" id="TIGR00830">
    <property type="entry name" value="PTBA"/>
    <property type="match status" value="1"/>
</dbReference>
<feature type="transmembrane region" description="Helical" evidence="15">
    <location>
        <begin position="371"/>
        <end position="393"/>
    </location>
</feature>
<keyword evidence="6" id="KW-0598">Phosphotransferase system</keyword>
<evidence type="ECO:0000256" key="8">
    <source>
        <dbReference type="ARBA" id="ARBA00022777"/>
    </source>
</evidence>
<feature type="transmembrane region" description="Helical" evidence="15">
    <location>
        <begin position="331"/>
        <end position="351"/>
    </location>
</feature>
<dbReference type="EMBL" id="VOHM01000014">
    <property type="protein sequence ID" value="TWT24993.1"/>
    <property type="molecule type" value="Genomic_DNA"/>
</dbReference>
<dbReference type="PROSITE" id="PS51093">
    <property type="entry name" value="PTS_EIIA_TYPE_1"/>
    <property type="match status" value="1"/>
</dbReference>
<dbReference type="RefSeq" id="WP_146324529.1">
    <property type="nucleotide sequence ID" value="NZ_BAABLR010000071.1"/>
</dbReference>
<dbReference type="SUPFAM" id="SSF51261">
    <property type="entry name" value="Duplicated hybrid motif"/>
    <property type="match status" value="1"/>
</dbReference>
<dbReference type="SUPFAM" id="SSF55604">
    <property type="entry name" value="Glucose permease domain IIB"/>
    <property type="match status" value="1"/>
</dbReference>
<evidence type="ECO:0000256" key="12">
    <source>
        <dbReference type="ARBA" id="ARBA00045139"/>
    </source>
</evidence>
<dbReference type="InterPro" id="IPR011055">
    <property type="entry name" value="Dup_hybrid_motif"/>
</dbReference>
<dbReference type="GO" id="GO:0005886">
    <property type="term" value="C:plasma membrane"/>
    <property type="evidence" value="ECO:0007669"/>
    <property type="project" value="UniProtKB-SubCell"/>
</dbReference>
<evidence type="ECO:0000259" key="18">
    <source>
        <dbReference type="PROSITE" id="PS51103"/>
    </source>
</evidence>
<keyword evidence="3" id="KW-1003">Cell membrane</keyword>
<feature type="transmembrane region" description="Helical" evidence="15">
    <location>
        <begin position="259"/>
        <end position="281"/>
    </location>
</feature>